<dbReference type="Proteomes" id="UP000265366">
    <property type="component" value="Unassembled WGS sequence"/>
</dbReference>
<dbReference type="InterPro" id="IPR036380">
    <property type="entry name" value="Isochorismatase-like_sf"/>
</dbReference>
<dbReference type="InterPro" id="IPR000868">
    <property type="entry name" value="Isochorismatase-like_dom"/>
</dbReference>
<dbReference type="PANTHER" id="PTHR43540:SF3">
    <property type="entry name" value="ENTEROBACTIN SYNTHASE COMPONENT B"/>
    <property type="match status" value="1"/>
</dbReference>
<dbReference type="OrthoDB" id="9807387at2"/>
<dbReference type="RefSeq" id="WP_119594640.1">
    <property type="nucleotide sequence ID" value="NZ_QXFM01000140.1"/>
</dbReference>
<dbReference type="Gene3D" id="3.40.50.850">
    <property type="entry name" value="Isochorismatase-like"/>
    <property type="match status" value="1"/>
</dbReference>
<accession>A0A3A1NZM2</accession>
<keyword evidence="1" id="KW-0378">Hydrolase</keyword>
<evidence type="ECO:0000256" key="1">
    <source>
        <dbReference type="ARBA" id="ARBA00022801"/>
    </source>
</evidence>
<organism evidence="3 4">
    <name type="scientific">Aurantiacibacter xanthus</name>
    <dbReference type="NCBI Taxonomy" id="1784712"/>
    <lineage>
        <taxon>Bacteria</taxon>
        <taxon>Pseudomonadati</taxon>
        <taxon>Pseudomonadota</taxon>
        <taxon>Alphaproteobacteria</taxon>
        <taxon>Sphingomonadales</taxon>
        <taxon>Erythrobacteraceae</taxon>
        <taxon>Aurantiacibacter</taxon>
    </lineage>
</organism>
<evidence type="ECO:0000313" key="4">
    <source>
        <dbReference type="Proteomes" id="UP000265366"/>
    </source>
</evidence>
<gene>
    <name evidence="3" type="ORF">D2V17_18550</name>
</gene>
<dbReference type="SUPFAM" id="SSF52499">
    <property type="entry name" value="Isochorismatase-like hydrolases"/>
    <property type="match status" value="1"/>
</dbReference>
<keyword evidence="4" id="KW-1185">Reference proteome</keyword>
<name>A0A3A1NZM2_9SPHN</name>
<sequence length="205" mass="22170">MTFLNKVHWALAPDRCALLLHDLQPHYLAGVAGRDRVIVNAGSIARQCVSHGVPVFASQVPGARETRERGLLCEMWGRGPAPASAALDPELALADHEVRLLPKRSYSAFYGSDLDVMLRRLGRDSLIIAGVYTSIGCYLSAADAFMRDIRPFIVSDASADFDQADHAAGLATAARTCARIVTTAQVSECLGDAARRPRSHRIDVC</sequence>
<dbReference type="Pfam" id="PF00857">
    <property type="entry name" value="Isochorismatase"/>
    <property type="match status" value="1"/>
</dbReference>
<dbReference type="EMBL" id="QXFM01000140">
    <property type="protein sequence ID" value="RIV80903.1"/>
    <property type="molecule type" value="Genomic_DNA"/>
</dbReference>
<evidence type="ECO:0000259" key="2">
    <source>
        <dbReference type="Pfam" id="PF00857"/>
    </source>
</evidence>
<dbReference type="AlphaFoldDB" id="A0A3A1NZM2"/>
<dbReference type="PANTHER" id="PTHR43540">
    <property type="entry name" value="PEROXYUREIDOACRYLATE/UREIDOACRYLATE AMIDOHYDROLASE-RELATED"/>
    <property type="match status" value="1"/>
</dbReference>
<feature type="domain" description="Isochorismatase-like" evidence="2">
    <location>
        <begin position="16"/>
        <end position="185"/>
    </location>
</feature>
<dbReference type="InterPro" id="IPR016291">
    <property type="entry name" value="Isochorismatase"/>
</dbReference>
<dbReference type="InterPro" id="IPR050272">
    <property type="entry name" value="Isochorismatase-like_hydrls"/>
</dbReference>
<proteinExistence type="predicted"/>
<evidence type="ECO:0000313" key="3">
    <source>
        <dbReference type="EMBL" id="RIV80903.1"/>
    </source>
</evidence>
<comment type="caution">
    <text evidence="3">The sequence shown here is derived from an EMBL/GenBank/DDBJ whole genome shotgun (WGS) entry which is preliminary data.</text>
</comment>
<protein>
    <submittedName>
        <fullName evidence="3">Isochorismatase family protein</fullName>
    </submittedName>
</protein>
<dbReference type="PRINTS" id="PR01398">
    <property type="entry name" value="ISCHRISMTASE"/>
</dbReference>
<reference evidence="3 4" key="1">
    <citation type="submission" date="2018-08" db="EMBL/GenBank/DDBJ databases">
        <title>Erythrobacter zhengii sp.nov., a bacterium isolated from deep-sea sediment.</title>
        <authorList>
            <person name="Fang C."/>
            <person name="Wu Y.-H."/>
            <person name="Sun C."/>
            <person name="Wang H."/>
            <person name="Cheng H."/>
            <person name="Meng F.-X."/>
            <person name="Wang C.-S."/>
            <person name="Xu X.-W."/>
        </authorList>
    </citation>
    <scope>NUCLEOTIDE SEQUENCE [LARGE SCALE GENOMIC DNA]</scope>
    <source>
        <strain evidence="3 4">CCTCC AB 2015396</strain>
    </source>
</reference>
<dbReference type="GO" id="GO:0008908">
    <property type="term" value="F:isochorismatase activity"/>
    <property type="evidence" value="ECO:0007669"/>
    <property type="project" value="InterPro"/>
</dbReference>